<gene>
    <name evidence="10" type="primary">LOC106461298</name>
</gene>
<feature type="transmembrane region" description="Helical" evidence="7">
    <location>
        <begin position="101"/>
        <end position="123"/>
    </location>
</feature>
<comment type="similarity">
    <text evidence="2">Belongs to the TMEM9 family.</text>
</comment>
<dbReference type="GeneID" id="106461298"/>
<evidence type="ECO:0000256" key="6">
    <source>
        <dbReference type="SAM" id="MobiDB-lite"/>
    </source>
</evidence>
<evidence type="ECO:0000256" key="2">
    <source>
        <dbReference type="ARBA" id="ARBA00007264"/>
    </source>
</evidence>
<evidence type="ECO:0000256" key="7">
    <source>
        <dbReference type="SAM" id="Phobius"/>
    </source>
</evidence>
<evidence type="ECO:0000313" key="10">
    <source>
        <dbReference type="RefSeq" id="XP_013776568.1"/>
    </source>
</evidence>
<reference evidence="10" key="1">
    <citation type="submission" date="2025-08" db="UniProtKB">
        <authorList>
            <consortium name="RefSeq"/>
        </authorList>
    </citation>
    <scope>IDENTIFICATION</scope>
    <source>
        <tissue evidence="10">Muscle</tissue>
    </source>
</reference>
<dbReference type="RefSeq" id="XP_013776568.1">
    <property type="nucleotide sequence ID" value="XM_013921114.2"/>
</dbReference>
<comment type="subcellular location">
    <subcellularLocation>
        <location evidence="1">Membrane</location>
    </subcellularLocation>
</comment>
<evidence type="ECO:0000313" key="9">
    <source>
        <dbReference type="Proteomes" id="UP000694941"/>
    </source>
</evidence>
<keyword evidence="5 7" id="KW-0472">Membrane</keyword>
<evidence type="ECO:0000256" key="8">
    <source>
        <dbReference type="SAM" id="SignalP"/>
    </source>
</evidence>
<sequence length="190" mass="22074">MNSSCIIVSFSVLIIWLSSNVHKVLGQYSDIRCKCVCPSTEVVNGSKTERNLYIGNVPPDECNCDGVVLSQIGYDLKNKEREFCPRCECHYESRNTTTIRVVVIIIIWAVSLLVVYMLFLMCLDPLLNKKRSTYEEYRDEVTMEEPVSPVTPHQSPTPTVFNRVGQQQDKWKRQVQEQRRHIYDRHTMLN</sequence>
<organism evidence="9 10">
    <name type="scientific">Limulus polyphemus</name>
    <name type="common">Atlantic horseshoe crab</name>
    <dbReference type="NCBI Taxonomy" id="6850"/>
    <lineage>
        <taxon>Eukaryota</taxon>
        <taxon>Metazoa</taxon>
        <taxon>Ecdysozoa</taxon>
        <taxon>Arthropoda</taxon>
        <taxon>Chelicerata</taxon>
        <taxon>Merostomata</taxon>
        <taxon>Xiphosura</taxon>
        <taxon>Limulidae</taxon>
        <taxon>Limulus</taxon>
    </lineage>
</organism>
<dbReference type="InterPro" id="IPR008853">
    <property type="entry name" value="TMEM9/TMEM9B"/>
</dbReference>
<dbReference type="PANTHER" id="PTHR13064">
    <property type="entry name" value="TRANSMEMBRANE PROTEIN 9 FAMILY MEMBER"/>
    <property type="match status" value="1"/>
</dbReference>
<feature type="signal peptide" evidence="8">
    <location>
        <begin position="1"/>
        <end position="26"/>
    </location>
</feature>
<dbReference type="Pfam" id="PF05434">
    <property type="entry name" value="Tmemb_9"/>
    <property type="match status" value="1"/>
</dbReference>
<dbReference type="Proteomes" id="UP000694941">
    <property type="component" value="Unplaced"/>
</dbReference>
<feature type="region of interest" description="Disordered" evidence="6">
    <location>
        <begin position="143"/>
        <end position="167"/>
    </location>
</feature>
<evidence type="ECO:0000256" key="1">
    <source>
        <dbReference type="ARBA" id="ARBA00004370"/>
    </source>
</evidence>
<accession>A0ABM1B7U4</accession>
<evidence type="ECO:0000256" key="3">
    <source>
        <dbReference type="ARBA" id="ARBA00022692"/>
    </source>
</evidence>
<name>A0ABM1B7U4_LIMPO</name>
<proteinExistence type="inferred from homology"/>
<feature type="chain" id="PRO_5045274861" evidence="8">
    <location>
        <begin position="27"/>
        <end position="190"/>
    </location>
</feature>
<keyword evidence="3 7" id="KW-0812">Transmembrane</keyword>
<dbReference type="PANTHER" id="PTHR13064:SF6">
    <property type="entry name" value="TRANSMEMBRANE PROTEIN 9"/>
    <property type="match status" value="1"/>
</dbReference>
<keyword evidence="8" id="KW-0732">Signal</keyword>
<evidence type="ECO:0000256" key="4">
    <source>
        <dbReference type="ARBA" id="ARBA00022989"/>
    </source>
</evidence>
<protein>
    <submittedName>
        <fullName evidence="10">Uncharacterized protein CG1161-like isoform X1</fullName>
    </submittedName>
</protein>
<feature type="compositionally biased region" description="Polar residues" evidence="6">
    <location>
        <begin position="151"/>
        <end position="167"/>
    </location>
</feature>
<keyword evidence="4 7" id="KW-1133">Transmembrane helix</keyword>
<keyword evidence="9" id="KW-1185">Reference proteome</keyword>
<evidence type="ECO:0000256" key="5">
    <source>
        <dbReference type="ARBA" id="ARBA00023136"/>
    </source>
</evidence>